<dbReference type="EMBL" id="SDMP01000010">
    <property type="protein sequence ID" value="RYR34207.1"/>
    <property type="molecule type" value="Genomic_DNA"/>
</dbReference>
<comment type="caution">
    <text evidence="4">The sequence shown here is derived from an EMBL/GenBank/DDBJ whole genome shotgun (WGS) entry which is preliminary data.</text>
</comment>
<dbReference type="Pfam" id="PF04195">
    <property type="entry name" value="Transposase_28"/>
    <property type="match status" value="1"/>
</dbReference>
<accession>A0A445B696</accession>
<dbReference type="InterPro" id="IPR007321">
    <property type="entry name" value="Transposase_28"/>
</dbReference>
<sequence>MALPSTITKLNHTILTPSNLLHSNVDPKTVTFQACNQQERLYHSMVDGVGHNFFYVYEALFTKLRLRLPFTPFQVAILKKINAAPTQLHPHAWIFVRSFELLCQSHGMDPIVSVFFYFFEVKIRNREWVHVVKRGRRPRILELGQWHIGDIFRSRFFRVEGSKIEGSVPFFLDENTGKEIFPLHWQQHLKSPSSPKYLRPSEAKLVKQLSLLKSPKMCGAMIRSTVATPRSPEPRLDNYSVQAGHDECIDEEEENKECLEDDEEEEEEVEEEKEEEEEDQVSSSRKMKLKREALFEPGADRDVEKKKQKVSVESSGASPHRERSIEQVLMESEEENKREGLRSFQGKGAVASLWDDRFNFDGHLRQHLFFYSDQDQLRRAGDSSVAQFVKANAFRIATAADFMESEIEKSRNEVHRLLLELAEEKNARLRAEEQLQEAKAAREKAERELVRSKKDADCTEAFLLQKWNKSMKVSFQNAVDQVRYFFPDLNLDSVELNHRKVVKEGQLVEPHSA</sequence>
<gene>
    <name evidence="4" type="ORF">Ahy_A10g048951</name>
</gene>
<organism evidence="4 5">
    <name type="scientific">Arachis hypogaea</name>
    <name type="common">Peanut</name>
    <dbReference type="NCBI Taxonomy" id="3818"/>
    <lineage>
        <taxon>Eukaryota</taxon>
        <taxon>Viridiplantae</taxon>
        <taxon>Streptophyta</taxon>
        <taxon>Embryophyta</taxon>
        <taxon>Tracheophyta</taxon>
        <taxon>Spermatophyta</taxon>
        <taxon>Magnoliopsida</taxon>
        <taxon>eudicotyledons</taxon>
        <taxon>Gunneridae</taxon>
        <taxon>Pentapetalae</taxon>
        <taxon>rosids</taxon>
        <taxon>fabids</taxon>
        <taxon>Fabales</taxon>
        <taxon>Fabaceae</taxon>
        <taxon>Papilionoideae</taxon>
        <taxon>50 kb inversion clade</taxon>
        <taxon>dalbergioids sensu lato</taxon>
        <taxon>Dalbergieae</taxon>
        <taxon>Pterocarpus clade</taxon>
        <taxon>Arachis</taxon>
    </lineage>
</organism>
<dbReference type="AlphaFoldDB" id="A0A445B696"/>
<evidence type="ECO:0000313" key="4">
    <source>
        <dbReference type="EMBL" id="RYR34207.1"/>
    </source>
</evidence>
<keyword evidence="5" id="KW-1185">Reference proteome</keyword>
<evidence type="ECO:0000256" key="2">
    <source>
        <dbReference type="SAM" id="MobiDB-lite"/>
    </source>
</evidence>
<evidence type="ECO:0000256" key="1">
    <source>
        <dbReference type="SAM" id="Coils"/>
    </source>
</evidence>
<feature type="coiled-coil region" evidence="1">
    <location>
        <begin position="400"/>
        <end position="455"/>
    </location>
</feature>
<feature type="compositionally biased region" description="Acidic residues" evidence="2">
    <location>
        <begin position="250"/>
        <end position="280"/>
    </location>
</feature>
<keyword evidence="1" id="KW-0175">Coiled coil</keyword>
<evidence type="ECO:0000313" key="5">
    <source>
        <dbReference type="Proteomes" id="UP000289738"/>
    </source>
</evidence>
<feature type="domain" description="Transposase (putative) gypsy type" evidence="3">
    <location>
        <begin position="63"/>
        <end position="122"/>
    </location>
</feature>
<proteinExistence type="predicted"/>
<dbReference type="PANTHER" id="PTHR31099:SF49">
    <property type="entry name" value="MYOSIN HEAVY CHAIN-LIKE PROTEIN"/>
    <property type="match status" value="1"/>
</dbReference>
<feature type="compositionally biased region" description="Basic and acidic residues" evidence="2">
    <location>
        <begin position="290"/>
        <end position="305"/>
    </location>
</feature>
<dbReference type="Gramene" id="arahy.Tifrunner.gnm2.ann2.Ah10g219900.1">
    <property type="protein sequence ID" value="arahy.Tifrunner.gnm2.ann2.Ah10g219900.1-CDS"/>
    <property type="gene ID" value="arahy.Tifrunner.gnm2.ann2.Ah10g219900"/>
</dbReference>
<dbReference type="Proteomes" id="UP000289738">
    <property type="component" value="Chromosome A10"/>
</dbReference>
<feature type="region of interest" description="Disordered" evidence="2">
    <location>
        <begin position="250"/>
        <end position="324"/>
    </location>
</feature>
<reference evidence="4 5" key="1">
    <citation type="submission" date="2019-01" db="EMBL/GenBank/DDBJ databases">
        <title>Sequencing of cultivated peanut Arachis hypogaea provides insights into genome evolution and oil improvement.</title>
        <authorList>
            <person name="Chen X."/>
        </authorList>
    </citation>
    <scope>NUCLEOTIDE SEQUENCE [LARGE SCALE GENOMIC DNA]</scope>
    <source>
        <strain evidence="5">cv. Fuhuasheng</strain>
        <tissue evidence="4">Leaves</tissue>
    </source>
</reference>
<dbReference type="OrthoDB" id="1436751at2759"/>
<protein>
    <recommendedName>
        <fullName evidence="3">Transposase (putative) gypsy type domain-containing protein</fullName>
    </recommendedName>
</protein>
<name>A0A445B696_ARAHY</name>
<dbReference type="PANTHER" id="PTHR31099">
    <property type="entry name" value="OS06G0165300 PROTEIN"/>
    <property type="match status" value="1"/>
</dbReference>
<evidence type="ECO:0000259" key="3">
    <source>
        <dbReference type="Pfam" id="PF04195"/>
    </source>
</evidence>